<proteinExistence type="predicted"/>
<gene>
    <name evidence="2" type="ORF">H8Z76_12940</name>
</gene>
<keyword evidence="1" id="KW-1133">Transmembrane helix</keyword>
<keyword evidence="3" id="KW-1185">Reference proteome</keyword>
<dbReference type="InterPro" id="IPR024294">
    <property type="entry name" value="DUF3810"/>
</dbReference>
<dbReference type="Proteomes" id="UP000621540">
    <property type="component" value="Unassembled WGS sequence"/>
</dbReference>
<feature type="transmembrane region" description="Helical" evidence="1">
    <location>
        <begin position="58"/>
        <end position="80"/>
    </location>
</feature>
<reference evidence="2 3" key="1">
    <citation type="submission" date="2020-08" db="EMBL/GenBank/DDBJ databases">
        <title>Genome public.</title>
        <authorList>
            <person name="Liu C."/>
            <person name="Sun Q."/>
        </authorList>
    </citation>
    <scope>NUCLEOTIDE SEQUENCE [LARGE SCALE GENOMIC DNA]</scope>
    <source>
        <strain evidence="2 3">BX0805</strain>
    </source>
</reference>
<dbReference type="Pfam" id="PF12725">
    <property type="entry name" value="DUF3810"/>
    <property type="match status" value="1"/>
</dbReference>
<protein>
    <submittedName>
        <fullName evidence="2">DUF3810 domain-containing protein</fullName>
    </submittedName>
</protein>
<organism evidence="2 3">
    <name type="scientific">Roseburia yibonii</name>
    <dbReference type="NCBI Taxonomy" id="2763063"/>
    <lineage>
        <taxon>Bacteria</taxon>
        <taxon>Bacillati</taxon>
        <taxon>Bacillota</taxon>
        <taxon>Clostridia</taxon>
        <taxon>Lachnospirales</taxon>
        <taxon>Lachnospiraceae</taxon>
        <taxon>Roseburia</taxon>
    </lineage>
</organism>
<comment type="caution">
    <text evidence="2">The sequence shown here is derived from an EMBL/GenBank/DDBJ whole genome shotgun (WGS) entry which is preliminary data.</text>
</comment>
<dbReference type="RefSeq" id="WP_186982762.1">
    <property type="nucleotide sequence ID" value="NZ_JACOQH010000012.1"/>
</dbReference>
<evidence type="ECO:0000313" key="3">
    <source>
        <dbReference type="Proteomes" id="UP000621540"/>
    </source>
</evidence>
<dbReference type="EMBL" id="JACOQH010000012">
    <property type="protein sequence ID" value="MBC5754891.1"/>
    <property type="molecule type" value="Genomic_DNA"/>
</dbReference>
<accession>A0ABR7ID87</accession>
<evidence type="ECO:0000256" key="1">
    <source>
        <dbReference type="SAM" id="Phobius"/>
    </source>
</evidence>
<sequence length="373" mass="42616">MKRKNKVLAALFCAAVLINVVSWFCKPAVSWYRRYIFPLWTNTLARVMSVFPFSVGEILIYCGIFVILFALVLPVTALVFRSEKMKKFRRGYFRFVVWVIAWVVLTETLNCFVLYHAPTVEEEYYDNRTYGKEELLLVYQELVTRANELSGMMQRDADGNVVYGGDMYAACKTAMQNLGTEYPYLSGYYPNPKKIASSDFMSQQYLCGIYFPFTLEANYNGTMYLMNDAATICHEFSHLKGVILEDEANYFGFLACIQSEDPFLQYSGYLSVLNYVAGEVKKVASEEERAALPAVNEWVLKDIVFLTDEAWERVEKKAVVSTETANQATDKFLQSNLKANGVSDGMVSYSRVVRLLLDYYNGKLWESGESGNE</sequence>
<keyword evidence="1" id="KW-0472">Membrane</keyword>
<keyword evidence="1" id="KW-0812">Transmembrane</keyword>
<feature type="transmembrane region" description="Helical" evidence="1">
    <location>
        <begin position="92"/>
        <end position="115"/>
    </location>
</feature>
<name>A0ABR7ID87_9FIRM</name>
<evidence type="ECO:0000313" key="2">
    <source>
        <dbReference type="EMBL" id="MBC5754891.1"/>
    </source>
</evidence>